<evidence type="ECO:0000313" key="3">
    <source>
        <dbReference type="Proteomes" id="UP000663834"/>
    </source>
</evidence>
<organism evidence="2 3">
    <name type="scientific">Rotaria magnacalcarata</name>
    <dbReference type="NCBI Taxonomy" id="392030"/>
    <lineage>
        <taxon>Eukaryota</taxon>
        <taxon>Metazoa</taxon>
        <taxon>Spiralia</taxon>
        <taxon>Gnathifera</taxon>
        <taxon>Rotifera</taxon>
        <taxon>Eurotatoria</taxon>
        <taxon>Bdelloidea</taxon>
        <taxon>Philodinida</taxon>
        <taxon>Philodinidae</taxon>
        <taxon>Rotaria</taxon>
    </lineage>
</organism>
<protein>
    <submittedName>
        <fullName evidence="2">Uncharacterized protein</fullName>
    </submittedName>
</protein>
<dbReference type="EMBL" id="CAJNOW010019297">
    <property type="protein sequence ID" value="CAF1671639.1"/>
    <property type="molecule type" value="Genomic_DNA"/>
</dbReference>
<proteinExistence type="predicted"/>
<sequence length="478" mass="53428">MASKESKGLEQSLIKSTNKIDNHLIPNVRKFRIPKIARPANDIQLSDQKKLADNFNKMETDEIVSLKISNVTANSLITNQLKDRFNFQQRKRKFSNTKYKKCKQLKLNNSIDTSSADVDMRINGMENFQNFRPASADKDSTIQLENQSIGIQSTISDKMIKSNLSEPGVRKLIKKKLIWADENSQVLEQISFFETDNAELAEMHGSRHLCATDLSIVQPKKFFEDDLHQRQSFPPLPTLIRILLPDTIRIPAARSQESPQQEKCEKNALSALSIPAFLLDRPSEPNGDLLGYSTMERKEPKLIPLDSDASLFVPNELPLAKYDNDDSFSTNLSLPSTTTKFQIPSIHSSLSCDSSISPEVARILAHAKENLPSAASNTSSSILQNEPNITNTLPTDTIANLALNFDLAMATSLYFNQLLINFHDFGAKSTTLNNTNFQPPLATSTTLPSTSMTTALNFKHNSFPNQQSSMFSNKETSK</sequence>
<evidence type="ECO:0000313" key="2">
    <source>
        <dbReference type="EMBL" id="CAF1671639.1"/>
    </source>
</evidence>
<name>A0A816GBS7_9BILA</name>
<gene>
    <name evidence="1" type="ORF">CJN711_LOCUS560</name>
    <name evidence="2" type="ORF">KQP761_LOCUS34390</name>
</gene>
<accession>A0A816GBS7</accession>
<comment type="caution">
    <text evidence="2">The sequence shown here is derived from an EMBL/GenBank/DDBJ whole genome shotgun (WGS) entry which is preliminary data.</text>
</comment>
<evidence type="ECO:0000313" key="1">
    <source>
        <dbReference type="EMBL" id="CAF0964356.1"/>
    </source>
</evidence>
<dbReference type="AlphaFoldDB" id="A0A816GBS7"/>
<dbReference type="Proteomes" id="UP000663834">
    <property type="component" value="Unassembled WGS sequence"/>
</dbReference>
<dbReference type="EMBL" id="CAJNOV010000043">
    <property type="protein sequence ID" value="CAF0964356.1"/>
    <property type="molecule type" value="Genomic_DNA"/>
</dbReference>
<dbReference type="OrthoDB" id="10047485at2759"/>
<dbReference type="Proteomes" id="UP000663855">
    <property type="component" value="Unassembled WGS sequence"/>
</dbReference>
<reference evidence="2" key="1">
    <citation type="submission" date="2021-02" db="EMBL/GenBank/DDBJ databases">
        <authorList>
            <person name="Nowell W R."/>
        </authorList>
    </citation>
    <scope>NUCLEOTIDE SEQUENCE</scope>
</reference>